<feature type="domain" description="Fe/B12 periplasmic-binding" evidence="1">
    <location>
        <begin position="1"/>
        <end position="45"/>
    </location>
</feature>
<protein>
    <recommendedName>
        <fullName evidence="1">Fe/B12 periplasmic-binding domain-containing protein</fullName>
    </recommendedName>
</protein>
<sequence length="45" mass="4927">MKSVKAVKNNHVVYLNSDMWYLSGGGLESLSAMIGEVKQGISQKK</sequence>
<dbReference type="EMBL" id="AP021906">
    <property type="protein sequence ID" value="BBP88316.1"/>
    <property type="molecule type" value="Genomic_DNA"/>
</dbReference>
<gene>
    <name evidence="2" type="ORF">BsIDN1_19340</name>
</gene>
<dbReference type="AlphaFoldDB" id="A0A5S9M9U9"/>
<dbReference type="Gene3D" id="3.40.50.1980">
    <property type="entry name" value="Nitrogenase molybdenum iron protein domain"/>
    <property type="match status" value="1"/>
</dbReference>
<dbReference type="InterPro" id="IPR002491">
    <property type="entry name" value="ABC_transptr_periplasmic_BD"/>
</dbReference>
<organism evidence="2 3">
    <name type="scientific">Bacillus safensis</name>
    <dbReference type="NCBI Taxonomy" id="561879"/>
    <lineage>
        <taxon>Bacteria</taxon>
        <taxon>Bacillati</taxon>
        <taxon>Bacillota</taxon>
        <taxon>Bacilli</taxon>
        <taxon>Bacillales</taxon>
        <taxon>Bacillaceae</taxon>
        <taxon>Bacillus</taxon>
    </lineage>
</organism>
<reference evidence="2 3" key="1">
    <citation type="submission" date="2019-12" db="EMBL/GenBank/DDBJ databases">
        <title>Full genome sequence of a Bacillus safensis strain isolated from commercially available natto in Indonesia.</title>
        <authorList>
            <person name="Yoshida M."/>
            <person name="Uomi M."/>
            <person name="Waturangi D."/>
            <person name="Ekaputri J.J."/>
            <person name="Setiamarga D.H.E."/>
        </authorList>
    </citation>
    <scope>NUCLEOTIDE SEQUENCE [LARGE SCALE GENOMIC DNA]</scope>
    <source>
        <strain evidence="2 3">IDN1</strain>
    </source>
</reference>
<dbReference type="SUPFAM" id="SSF53807">
    <property type="entry name" value="Helical backbone' metal receptor"/>
    <property type="match status" value="1"/>
</dbReference>
<accession>A0A5S9M9U9</accession>
<evidence type="ECO:0000313" key="2">
    <source>
        <dbReference type="EMBL" id="BBP88316.1"/>
    </source>
</evidence>
<evidence type="ECO:0000313" key="3">
    <source>
        <dbReference type="Proteomes" id="UP000464658"/>
    </source>
</evidence>
<proteinExistence type="predicted"/>
<dbReference type="PROSITE" id="PS50983">
    <property type="entry name" value="FE_B12_PBP"/>
    <property type="match status" value="1"/>
</dbReference>
<evidence type="ECO:0000259" key="1">
    <source>
        <dbReference type="PROSITE" id="PS50983"/>
    </source>
</evidence>
<name>A0A5S9M9U9_BACIA</name>
<dbReference type="Proteomes" id="UP000464658">
    <property type="component" value="Chromosome"/>
</dbReference>